<proteinExistence type="predicted"/>
<comment type="caution">
    <text evidence="1">The sequence shown here is derived from an EMBL/GenBank/DDBJ whole genome shotgun (WGS) entry which is preliminary data.</text>
</comment>
<evidence type="ECO:0000313" key="2">
    <source>
        <dbReference type="Proteomes" id="UP000652761"/>
    </source>
</evidence>
<accession>A0A843W900</accession>
<reference evidence="1" key="1">
    <citation type="submission" date="2017-07" db="EMBL/GenBank/DDBJ databases">
        <title>Taro Niue Genome Assembly and Annotation.</title>
        <authorList>
            <person name="Atibalentja N."/>
            <person name="Keating K."/>
            <person name="Fields C.J."/>
        </authorList>
    </citation>
    <scope>NUCLEOTIDE SEQUENCE</scope>
    <source>
        <strain evidence="1">Niue_2</strain>
        <tissue evidence="1">Leaf</tissue>
    </source>
</reference>
<keyword evidence="2" id="KW-1185">Reference proteome</keyword>
<gene>
    <name evidence="1" type="ORF">Taro_034111</name>
</gene>
<dbReference type="AlphaFoldDB" id="A0A843W900"/>
<sequence>MSQPNWITSHERESRARTLEARSLMDALLPLSCVSVTLYSALRLILGHSHHVAKWYSALMRGTP</sequence>
<evidence type="ECO:0000313" key="1">
    <source>
        <dbReference type="EMBL" id="MQM01355.1"/>
    </source>
</evidence>
<dbReference type="Proteomes" id="UP000652761">
    <property type="component" value="Unassembled WGS sequence"/>
</dbReference>
<organism evidence="1 2">
    <name type="scientific">Colocasia esculenta</name>
    <name type="common">Wild taro</name>
    <name type="synonym">Arum esculentum</name>
    <dbReference type="NCBI Taxonomy" id="4460"/>
    <lineage>
        <taxon>Eukaryota</taxon>
        <taxon>Viridiplantae</taxon>
        <taxon>Streptophyta</taxon>
        <taxon>Embryophyta</taxon>
        <taxon>Tracheophyta</taxon>
        <taxon>Spermatophyta</taxon>
        <taxon>Magnoliopsida</taxon>
        <taxon>Liliopsida</taxon>
        <taxon>Araceae</taxon>
        <taxon>Aroideae</taxon>
        <taxon>Colocasieae</taxon>
        <taxon>Colocasia</taxon>
    </lineage>
</organism>
<dbReference type="EMBL" id="NMUH01002665">
    <property type="protein sequence ID" value="MQM01355.1"/>
    <property type="molecule type" value="Genomic_DNA"/>
</dbReference>
<name>A0A843W900_COLES</name>
<protein>
    <submittedName>
        <fullName evidence="1">Uncharacterized protein</fullName>
    </submittedName>
</protein>